<protein>
    <submittedName>
        <fullName evidence="1">Large terminase</fullName>
    </submittedName>
</protein>
<evidence type="ECO:0000313" key="1">
    <source>
        <dbReference type="EMBL" id="DAD87619.1"/>
    </source>
</evidence>
<dbReference type="EMBL" id="BK015023">
    <property type="protein sequence ID" value="DAD87619.1"/>
    <property type="molecule type" value="Genomic_DNA"/>
</dbReference>
<proteinExistence type="predicted"/>
<sequence>MAGRKRPHIYIRGYGWTAKKESASRDYEEYKDESWAFLISVWRWYPDLLCDILRSPDAKYQNEELIQRVMMRAFARYQYVDITGCRSLTKTSTKMKQMLISNILWPNTKTSYYGPSYKQQAELANAAFSDIKDDYPLLANHYNVEAAGKDNWVVSTTYGSSITINAIRGKNIHNVTAEEYAQEENPPFDFDEYTTVVLYAVRLMHMVQGQRDSTYIPYQQHSITSAGRKQNHAYETRCKHMISVRRGQSAFVMDVPWKVIVLSQMRPYQWAEQRRAESTPEKWMREMESHYTGADENPIVRDAVLSECRSLTLMEEHHCCNDRDNQLGPRNVMYIVGYDVSYEDNKNNAKCACVVVKLTRQRDKYRANRFLKEVVYVDDWPPPPTAIMQAQKLKSVWYRYCFEGGTPTYIAIDGWQYGKSVIESLMLDLEDGLPPLCIIDHSSYTDLELEDALPVIYPIKAGGVGVTDPDSEMIRNAEREFEAKNVVLLTANRGLGLETYKRYHSVKDDYGDVQIDRPYRKTTELIGQIQNLKKVASGAGVAEKRISNAIQRDSWSALKYALRLAQRLEYQILMRREQKSEWEAVMNNEQEHRASRLSRVMESRSRMIVPRQGGRLY</sequence>
<reference evidence="1" key="1">
    <citation type="journal article" date="2021" name="Proc. Natl. Acad. Sci. U.S.A.">
        <title>A Catalog of Tens of Thousands of Viruses from Human Metagenomes Reveals Hidden Associations with Chronic Diseases.</title>
        <authorList>
            <person name="Tisza M.J."/>
            <person name="Buck C.B."/>
        </authorList>
    </citation>
    <scope>NUCLEOTIDE SEQUENCE</scope>
    <source>
        <strain evidence="1">CtoMB99</strain>
    </source>
</reference>
<name>A0A8S5N0G5_9CAUD</name>
<organism evidence="1">
    <name type="scientific">Siphoviridae sp. ctoMB99</name>
    <dbReference type="NCBI Taxonomy" id="2826459"/>
    <lineage>
        <taxon>Viruses</taxon>
        <taxon>Duplodnaviria</taxon>
        <taxon>Heunggongvirae</taxon>
        <taxon>Uroviricota</taxon>
        <taxon>Caudoviricetes</taxon>
    </lineage>
</organism>
<dbReference type="Gene3D" id="3.30.420.240">
    <property type="match status" value="1"/>
</dbReference>
<accession>A0A8S5N0G5</accession>